<protein>
    <submittedName>
        <fullName evidence="7">LysE family translocator</fullName>
    </submittedName>
</protein>
<keyword evidence="2" id="KW-1003">Cell membrane</keyword>
<dbReference type="InterPro" id="IPR001123">
    <property type="entry name" value="LeuE-type"/>
</dbReference>
<comment type="subcellular location">
    <subcellularLocation>
        <location evidence="1">Cell membrane</location>
        <topology evidence="1">Multi-pass membrane protein</topology>
    </subcellularLocation>
</comment>
<evidence type="ECO:0000256" key="3">
    <source>
        <dbReference type="ARBA" id="ARBA00022692"/>
    </source>
</evidence>
<dbReference type="RefSeq" id="WP_207574786.1">
    <property type="nucleotide sequence ID" value="NZ_JAFNME010000008.1"/>
</dbReference>
<comment type="caution">
    <text evidence="7">The sequence shown here is derived from an EMBL/GenBank/DDBJ whole genome shotgun (WGS) entry which is preliminary data.</text>
</comment>
<organism evidence="7 8">
    <name type="scientific">Comamonas denitrificans</name>
    <dbReference type="NCBI Taxonomy" id="117506"/>
    <lineage>
        <taxon>Bacteria</taxon>
        <taxon>Pseudomonadati</taxon>
        <taxon>Pseudomonadota</taxon>
        <taxon>Betaproteobacteria</taxon>
        <taxon>Burkholderiales</taxon>
        <taxon>Comamonadaceae</taxon>
        <taxon>Comamonas</taxon>
    </lineage>
</organism>
<reference evidence="7" key="1">
    <citation type="submission" date="2021-03" db="EMBL/GenBank/DDBJ databases">
        <title>Comamonas denitrificans.</title>
        <authorList>
            <person name="Finster K."/>
        </authorList>
    </citation>
    <scope>NUCLEOTIDE SEQUENCE</scope>
    <source>
        <strain evidence="7">MM2021_4</strain>
    </source>
</reference>
<keyword evidence="3 6" id="KW-0812">Transmembrane</keyword>
<dbReference type="PANTHER" id="PTHR30086">
    <property type="entry name" value="ARGININE EXPORTER PROTEIN ARGO"/>
    <property type="match status" value="1"/>
</dbReference>
<dbReference type="PIRSF" id="PIRSF006324">
    <property type="entry name" value="LeuE"/>
    <property type="match status" value="1"/>
</dbReference>
<dbReference type="GO" id="GO:0005886">
    <property type="term" value="C:plasma membrane"/>
    <property type="evidence" value="ECO:0007669"/>
    <property type="project" value="UniProtKB-SubCell"/>
</dbReference>
<proteinExistence type="predicted"/>
<evidence type="ECO:0000313" key="7">
    <source>
        <dbReference type="EMBL" id="MBO1249246.1"/>
    </source>
</evidence>
<feature type="transmembrane region" description="Helical" evidence="6">
    <location>
        <begin position="155"/>
        <end position="181"/>
    </location>
</feature>
<dbReference type="PANTHER" id="PTHR30086:SF20">
    <property type="entry name" value="ARGININE EXPORTER PROTEIN ARGO-RELATED"/>
    <property type="match status" value="1"/>
</dbReference>
<dbReference type="Proteomes" id="UP000664731">
    <property type="component" value="Unassembled WGS sequence"/>
</dbReference>
<evidence type="ECO:0000256" key="1">
    <source>
        <dbReference type="ARBA" id="ARBA00004651"/>
    </source>
</evidence>
<evidence type="ECO:0000256" key="2">
    <source>
        <dbReference type="ARBA" id="ARBA00022475"/>
    </source>
</evidence>
<feature type="transmembrane region" description="Helical" evidence="6">
    <location>
        <begin position="42"/>
        <end position="68"/>
    </location>
</feature>
<accession>A0A939GXQ6</accession>
<keyword evidence="5 6" id="KW-0472">Membrane</keyword>
<keyword evidence="8" id="KW-1185">Reference proteome</keyword>
<gene>
    <name evidence="7" type="ORF">J1777_05255</name>
</gene>
<sequence length="216" mass="22493">MPSLQVLMAFFGLCVVLALSPGPDNLFVLVQSAQRGWRVGLAVVVGLCIGILGHTIAVALGLAALVAASPAAFTALKLLGAAYLFYLAWGALRAPVRVSSTAQTGRHPPLAGHEALKMVGRGVVMNATNPKVLIFFLALLPQFADARLGPVGGQIVVLGGVFMLATFLVFAAIALFSGWFGSLLQGSARAQRWLNRATGLVLIGLAVRLVSLQRGP</sequence>
<feature type="transmembrane region" description="Helical" evidence="6">
    <location>
        <begin position="193"/>
        <end position="211"/>
    </location>
</feature>
<evidence type="ECO:0000256" key="6">
    <source>
        <dbReference type="SAM" id="Phobius"/>
    </source>
</evidence>
<keyword evidence="4 6" id="KW-1133">Transmembrane helix</keyword>
<dbReference type="AlphaFoldDB" id="A0A939GXQ6"/>
<evidence type="ECO:0000256" key="5">
    <source>
        <dbReference type="ARBA" id="ARBA00023136"/>
    </source>
</evidence>
<feature type="transmembrane region" description="Helical" evidence="6">
    <location>
        <begin position="75"/>
        <end position="92"/>
    </location>
</feature>
<dbReference type="EMBL" id="JAFNME010000008">
    <property type="protein sequence ID" value="MBO1249246.1"/>
    <property type="molecule type" value="Genomic_DNA"/>
</dbReference>
<evidence type="ECO:0000313" key="8">
    <source>
        <dbReference type="Proteomes" id="UP000664731"/>
    </source>
</evidence>
<dbReference type="GO" id="GO:0015171">
    <property type="term" value="F:amino acid transmembrane transporter activity"/>
    <property type="evidence" value="ECO:0007669"/>
    <property type="project" value="TreeGrafter"/>
</dbReference>
<name>A0A939GXQ6_9BURK</name>
<evidence type="ECO:0000256" key="4">
    <source>
        <dbReference type="ARBA" id="ARBA00022989"/>
    </source>
</evidence>
<dbReference type="Pfam" id="PF01810">
    <property type="entry name" value="LysE"/>
    <property type="match status" value="1"/>
</dbReference>